<dbReference type="AlphaFoldDB" id="A0A119VDU4"/>
<dbReference type="EMBL" id="LPLZ01000079">
    <property type="protein sequence ID" value="KWN05883.1"/>
    <property type="molecule type" value="Genomic_DNA"/>
</dbReference>
<name>A0A119VDU4_9BURK</name>
<evidence type="ECO:0000313" key="2">
    <source>
        <dbReference type="Proteomes" id="UP000068016"/>
    </source>
</evidence>
<gene>
    <name evidence="1" type="ORF">WT83_27590</name>
</gene>
<organism evidence="1 2">
    <name type="scientific">Burkholderia territorii</name>
    <dbReference type="NCBI Taxonomy" id="1503055"/>
    <lineage>
        <taxon>Bacteria</taxon>
        <taxon>Pseudomonadati</taxon>
        <taxon>Pseudomonadota</taxon>
        <taxon>Betaproteobacteria</taxon>
        <taxon>Burkholderiales</taxon>
        <taxon>Burkholderiaceae</taxon>
        <taxon>Burkholderia</taxon>
        <taxon>Burkholderia cepacia complex</taxon>
    </lineage>
</organism>
<comment type="caution">
    <text evidence="1">The sequence shown here is derived from an EMBL/GenBank/DDBJ whole genome shotgun (WGS) entry which is preliminary data.</text>
</comment>
<protein>
    <submittedName>
        <fullName evidence="1">Uncharacterized protein</fullName>
    </submittedName>
</protein>
<reference evidence="1 2" key="1">
    <citation type="submission" date="2015-11" db="EMBL/GenBank/DDBJ databases">
        <title>Expanding the genomic diversity of Burkholderia species for the development of highly accurate diagnostics.</title>
        <authorList>
            <person name="Sahl J."/>
            <person name="Keim P."/>
            <person name="Wagner D."/>
        </authorList>
    </citation>
    <scope>NUCLEOTIDE SEQUENCE [LARGE SCALE GENOMIC DNA]</scope>
    <source>
        <strain evidence="1 2">MSMB793WGS</strain>
    </source>
</reference>
<accession>A0A119VDU4</accession>
<sequence length="117" mass="13679">MKLHAQDVLDVRFMRELRENHDNFYRALRYTLSKQFCRRRFTILYDVVEKRCDPLLSAAAALAYAKKNACEVFDVRSADLIRLSRVQASSEPIGVEYFHEYPSGRLHAAGMQAVYWC</sequence>
<evidence type="ECO:0000313" key="1">
    <source>
        <dbReference type="EMBL" id="KWN05883.1"/>
    </source>
</evidence>
<dbReference type="Proteomes" id="UP000068016">
    <property type="component" value="Unassembled WGS sequence"/>
</dbReference>
<proteinExistence type="predicted"/>